<evidence type="ECO:0000256" key="8">
    <source>
        <dbReference type="ARBA" id="ARBA00023012"/>
    </source>
</evidence>
<dbReference type="PROSITE" id="PS50109">
    <property type="entry name" value="HIS_KIN"/>
    <property type="match status" value="1"/>
</dbReference>
<keyword evidence="14" id="KW-0732">Signal</keyword>
<feature type="domain" description="HTH araC/xylS-type" evidence="15">
    <location>
        <begin position="1256"/>
        <end position="1355"/>
    </location>
</feature>
<dbReference type="PROSITE" id="PS50110">
    <property type="entry name" value="RESPONSE_REGULATORY"/>
    <property type="match status" value="1"/>
</dbReference>
<evidence type="ECO:0000256" key="11">
    <source>
        <dbReference type="ARBA" id="ARBA00023163"/>
    </source>
</evidence>
<feature type="transmembrane region" description="Helical" evidence="13">
    <location>
        <begin position="799"/>
        <end position="821"/>
    </location>
</feature>
<dbReference type="InterPro" id="IPR003661">
    <property type="entry name" value="HisK_dim/P_dom"/>
</dbReference>
<gene>
    <name evidence="18" type="ORF">DU508_05325</name>
</gene>
<evidence type="ECO:0000313" key="18">
    <source>
        <dbReference type="EMBL" id="RDC58355.1"/>
    </source>
</evidence>
<dbReference type="Gene3D" id="1.10.10.60">
    <property type="entry name" value="Homeodomain-like"/>
    <property type="match status" value="1"/>
</dbReference>
<dbReference type="GO" id="GO:0003700">
    <property type="term" value="F:DNA-binding transcription factor activity"/>
    <property type="evidence" value="ECO:0007669"/>
    <property type="project" value="InterPro"/>
</dbReference>
<feature type="modified residue" description="4-aspartylphosphate" evidence="12">
    <location>
        <position position="1157"/>
    </location>
</feature>
<dbReference type="CDD" id="cd17574">
    <property type="entry name" value="REC_OmpR"/>
    <property type="match status" value="1"/>
</dbReference>
<dbReference type="Pfam" id="PF07495">
    <property type="entry name" value="Y_Y_Y"/>
    <property type="match status" value="1"/>
</dbReference>
<dbReference type="PROSITE" id="PS01124">
    <property type="entry name" value="HTH_ARAC_FAMILY_2"/>
    <property type="match status" value="1"/>
</dbReference>
<evidence type="ECO:0000259" key="15">
    <source>
        <dbReference type="PROSITE" id="PS01124"/>
    </source>
</evidence>
<dbReference type="GO" id="GO:0043565">
    <property type="term" value="F:sequence-specific DNA binding"/>
    <property type="evidence" value="ECO:0007669"/>
    <property type="project" value="InterPro"/>
</dbReference>
<evidence type="ECO:0000256" key="3">
    <source>
        <dbReference type="ARBA" id="ARBA00022553"/>
    </source>
</evidence>
<dbReference type="SUPFAM" id="SSF55874">
    <property type="entry name" value="ATPase domain of HSP90 chaperone/DNA topoisomerase II/histidine kinase"/>
    <property type="match status" value="1"/>
</dbReference>
<dbReference type="InterPro" id="IPR004358">
    <property type="entry name" value="Sig_transdc_His_kin-like_C"/>
</dbReference>
<dbReference type="InterPro" id="IPR018062">
    <property type="entry name" value="HTH_AraC-typ_CS"/>
</dbReference>
<dbReference type="InterPro" id="IPR005467">
    <property type="entry name" value="His_kinase_dom"/>
</dbReference>
<dbReference type="InterPro" id="IPR018060">
    <property type="entry name" value="HTH_AraC"/>
</dbReference>
<comment type="catalytic activity">
    <reaction evidence="1">
        <text>ATP + protein L-histidine = ADP + protein N-phospho-L-histidine.</text>
        <dbReference type="EC" id="2.7.13.3"/>
    </reaction>
</comment>
<dbReference type="PRINTS" id="PR00344">
    <property type="entry name" value="BCTRLSENSOR"/>
</dbReference>
<evidence type="ECO:0000256" key="12">
    <source>
        <dbReference type="PROSITE-ProRule" id="PRU00169"/>
    </source>
</evidence>
<dbReference type="PROSITE" id="PS00041">
    <property type="entry name" value="HTH_ARAC_FAMILY_1"/>
    <property type="match status" value="1"/>
</dbReference>
<dbReference type="OrthoDB" id="9809670at2"/>
<keyword evidence="6 18" id="KW-0418">Kinase</keyword>
<evidence type="ECO:0000256" key="14">
    <source>
        <dbReference type="SAM" id="SignalP"/>
    </source>
</evidence>
<evidence type="ECO:0000256" key="5">
    <source>
        <dbReference type="ARBA" id="ARBA00022741"/>
    </source>
</evidence>
<dbReference type="InterPro" id="IPR015943">
    <property type="entry name" value="WD40/YVTN_repeat-like_dom_sf"/>
</dbReference>
<dbReference type="Pfam" id="PF12833">
    <property type="entry name" value="HTH_18"/>
    <property type="match status" value="1"/>
</dbReference>
<dbReference type="SUPFAM" id="SSF63829">
    <property type="entry name" value="Calcium-dependent phosphotriesterase"/>
    <property type="match status" value="3"/>
</dbReference>
<evidence type="ECO:0000256" key="4">
    <source>
        <dbReference type="ARBA" id="ARBA00022679"/>
    </source>
</evidence>
<dbReference type="InterPro" id="IPR001789">
    <property type="entry name" value="Sig_transdc_resp-reg_receiver"/>
</dbReference>
<sequence length="1357" mass="154435">MKKKLLFISTIIILNLYCKAQDLIFNHLITENGLSQNSIFSIAQDNHGFMWYGSRFGLNRYDGNQFRLYKSNATDSSTLTDDYITALYSDTKGVLWVGTANGLNRFNPQKNTFERIYLTQANPKYHYNGIKNIYEDGKGHLWVATNHGLYLLINRHTNHFISAGNIGLPSSIAIDEVLTIYEDNDGFLWIGTNNGLTQVLFNKRLYVIKTFISSKTAGSISDNAITGIVEDNQGNLWIATENGGLNMFNKTTQKFTSYLHQEGNGNSIVHNAIRRIVKNSSGELWIGTQEGLSILNPLTKTFRTFQHRKANLQSLNQNSIYSIFEDLNGSVWIGTYYGGVNVVYANPTNFTSWQYNDKLPGISHNVVSSISEADDNDLWIGTEGGGINYYDWTKGTFTAYKHKPTDSQSLGSDLIKITYKDRSGNLWIGTHGGGLNLFVPSTKKFRHFLSRKSDLNTTRSEIVAILEDSYGTFWVGSQSGLRIFNKTNTNLIPLIAPSAIKILEDKNIKVLFEDSRKNIWIAATTGLYVYSKTLGTIRSYKLPKGSNSVSNNSNYINCITEDTKGNVWIGLYYGGLTCHDPKIQKFAHIYTTKDGLSNNNVLGIIEDNKQQLWISTSNGLNKFDPVYKTFQTYTTSDGIAGDEFNYNSFFANKNGELFFGGYNGLTHFFPSQIQKNNYRAPIEFTGLKLFNTPVKINAPDGLLQQDLGFTKKLQFRHDQNIFTIEFALLNYIKSDKNKYAYKLKGINDQWVETNIPVAAYTNLPSGTYNLLVKGANNDGVWSIPASLQIEILPPFYKTWWAFCIYVILLAVILFFITRFFYLRQLITKDEELHQVKLNFFTNVSHEIRTHLTLIMAPIEKMMDSNQNNATISKHLTSVKLNADRLLKLVSELMDFRKAETNNLKLHIAEYNLVLFIQDIYNSFTELSRKKNIKFSLVYEENPILLYFDKEQLEKVFFNLISNAFKFTPSGGSITINIQKKKNKIIISVADTGRGIATEYLDQLFTNFFQVNDHNIQNTGYGIGLALSKNVVTLHNGEINVTSIPSTQNSSGYTNFTVTLLSGNEHFRNSSYLQPPKVLHDFNFAPDVNVKEKELITQNLLLQRTDQKQSILIIEDHSELRLLIKEALENNYHINIAENGSEGWEKAITEIPDLIISDVMMPEMDGFTLCDKLKTDQRTSHIPVILLTAKTSENDQIHGLSGGADLYLTKPFSSKILQLNVRNLLNGRETMRKKFSQSFVLEPTRMIVDSMDERFLSKLIQIIEENMENEHFGVEILSEKIGMSQSVLYKKIKALTDMSVNDFSKSIRLKRAAQLLQEKQFKVYEIGYMVGFTDRKYFSREFKKQFGMTPSEYVEKPD</sequence>
<dbReference type="FunFam" id="3.30.565.10:FF:000037">
    <property type="entry name" value="Hybrid sensor histidine kinase/response regulator"/>
    <property type="match status" value="1"/>
</dbReference>
<keyword evidence="19" id="KW-1185">Reference proteome</keyword>
<keyword evidence="10" id="KW-0238">DNA-binding</keyword>
<evidence type="ECO:0000256" key="10">
    <source>
        <dbReference type="ARBA" id="ARBA00023125"/>
    </source>
</evidence>
<comment type="caution">
    <text evidence="18">The sequence shown here is derived from an EMBL/GenBank/DDBJ whole genome shotgun (WGS) entry which is preliminary data.</text>
</comment>
<evidence type="ECO:0000313" key="19">
    <source>
        <dbReference type="Proteomes" id="UP000253961"/>
    </source>
</evidence>
<dbReference type="RefSeq" id="WP_115401764.1">
    <property type="nucleotide sequence ID" value="NZ_QPKV01000002.1"/>
</dbReference>
<dbReference type="SMART" id="SM00388">
    <property type="entry name" value="HisKA"/>
    <property type="match status" value="1"/>
</dbReference>
<dbReference type="Gene3D" id="2.60.40.10">
    <property type="entry name" value="Immunoglobulins"/>
    <property type="match status" value="1"/>
</dbReference>
<keyword evidence="13" id="KW-0472">Membrane</keyword>
<dbReference type="EC" id="2.7.13.3" evidence="2"/>
<dbReference type="GO" id="GO:0000155">
    <property type="term" value="F:phosphorelay sensor kinase activity"/>
    <property type="evidence" value="ECO:0007669"/>
    <property type="project" value="InterPro"/>
</dbReference>
<feature type="domain" description="Response regulatory" evidence="17">
    <location>
        <begin position="1109"/>
        <end position="1224"/>
    </location>
</feature>
<protein>
    <recommendedName>
        <fullName evidence="2">histidine kinase</fullName>
        <ecNumber evidence="2">2.7.13.3</ecNumber>
    </recommendedName>
</protein>
<evidence type="ECO:0000259" key="17">
    <source>
        <dbReference type="PROSITE" id="PS50110"/>
    </source>
</evidence>
<dbReference type="SMART" id="SM00387">
    <property type="entry name" value="HATPase_c"/>
    <property type="match status" value="1"/>
</dbReference>
<keyword evidence="8" id="KW-0902">Two-component regulatory system</keyword>
<keyword evidence="5" id="KW-0547">Nucleotide-binding</keyword>
<dbReference type="Pfam" id="PF07494">
    <property type="entry name" value="Reg_prop"/>
    <property type="match status" value="8"/>
</dbReference>
<dbReference type="FunFam" id="1.10.10.60:FF:000284">
    <property type="entry name" value="Two-component system sensor histidine kinase/response regulator"/>
    <property type="match status" value="1"/>
</dbReference>
<accession>A0A369Q4F4</accession>
<evidence type="ECO:0000256" key="6">
    <source>
        <dbReference type="ARBA" id="ARBA00022777"/>
    </source>
</evidence>
<evidence type="ECO:0000256" key="9">
    <source>
        <dbReference type="ARBA" id="ARBA00023015"/>
    </source>
</evidence>
<dbReference type="Pfam" id="PF00072">
    <property type="entry name" value="Response_reg"/>
    <property type="match status" value="1"/>
</dbReference>
<keyword evidence="13" id="KW-1133">Transmembrane helix</keyword>
<dbReference type="GO" id="GO:0005524">
    <property type="term" value="F:ATP binding"/>
    <property type="evidence" value="ECO:0007669"/>
    <property type="project" value="UniProtKB-KW"/>
</dbReference>
<dbReference type="Gene3D" id="2.130.10.10">
    <property type="entry name" value="YVTN repeat-like/Quinoprotein amine dehydrogenase"/>
    <property type="match status" value="2"/>
</dbReference>
<dbReference type="Pfam" id="PF00512">
    <property type="entry name" value="HisKA"/>
    <property type="match status" value="1"/>
</dbReference>
<proteinExistence type="predicted"/>
<feature type="domain" description="Histidine kinase" evidence="16">
    <location>
        <begin position="842"/>
        <end position="1063"/>
    </location>
</feature>
<feature type="signal peptide" evidence="14">
    <location>
        <begin position="1"/>
        <end position="20"/>
    </location>
</feature>
<dbReference type="InterPro" id="IPR036890">
    <property type="entry name" value="HATPase_C_sf"/>
</dbReference>
<evidence type="ECO:0000256" key="1">
    <source>
        <dbReference type="ARBA" id="ARBA00000085"/>
    </source>
</evidence>
<dbReference type="CDD" id="cd00082">
    <property type="entry name" value="HisKA"/>
    <property type="match status" value="1"/>
</dbReference>
<dbReference type="Gene3D" id="3.30.565.10">
    <property type="entry name" value="Histidine kinase-like ATPase, C-terminal domain"/>
    <property type="match status" value="1"/>
</dbReference>
<dbReference type="EMBL" id="QPKV01000002">
    <property type="protein sequence ID" value="RDC58355.1"/>
    <property type="molecule type" value="Genomic_DNA"/>
</dbReference>
<dbReference type="PANTHER" id="PTHR43547">
    <property type="entry name" value="TWO-COMPONENT HISTIDINE KINASE"/>
    <property type="match status" value="1"/>
</dbReference>
<keyword evidence="3 12" id="KW-0597">Phosphoprotein</keyword>
<dbReference type="SUPFAM" id="SSF52172">
    <property type="entry name" value="CheY-like"/>
    <property type="match status" value="1"/>
</dbReference>
<keyword evidence="11" id="KW-0804">Transcription</keyword>
<dbReference type="InterPro" id="IPR011006">
    <property type="entry name" value="CheY-like_superfamily"/>
</dbReference>
<dbReference type="SMART" id="SM00448">
    <property type="entry name" value="REC"/>
    <property type="match status" value="1"/>
</dbReference>
<dbReference type="InterPro" id="IPR011123">
    <property type="entry name" value="Y_Y_Y"/>
</dbReference>
<keyword evidence="4" id="KW-0808">Transferase</keyword>
<dbReference type="SMART" id="SM00342">
    <property type="entry name" value="HTH_ARAC"/>
    <property type="match status" value="1"/>
</dbReference>
<reference evidence="18 19" key="1">
    <citation type="submission" date="2018-07" db="EMBL/GenBank/DDBJ databases">
        <title>Pedobacter sp. nov., isolated from soil.</title>
        <authorList>
            <person name="Zhou L.Y."/>
            <person name="Du Z.J."/>
        </authorList>
    </citation>
    <scope>NUCLEOTIDE SEQUENCE [LARGE SCALE GENOMIC DNA]</scope>
    <source>
        <strain evidence="18 19">JDX94</strain>
    </source>
</reference>
<dbReference type="InterPro" id="IPR009057">
    <property type="entry name" value="Homeodomain-like_sf"/>
</dbReference>
<keyword evidence="13" id="KW-0812">Transmembrane</keyword>
<dbReference type="SUPFAM" id="SSF46689">
    <property type="entry name" value="Homeodomain-like"/>
    <property type="match status" value="1"/>
</dbReference>
<evidence type="ECO:0000259" key="16">
    <source>
        <dbReference type="PROSITE" id="PS50109"/>
    </source>
</evidence>
<name>A0A369Q4F4_9SPHI</name>
<dbReference type="FunFam" id="2.60.40.10:FF:000791">
    <property type="entry name" value="Two-component system sensor histidine kinase/response regulator"/>
    <property type="match status" value="1"/>
</dbReference>
<dbReference type="PANTHER" id="PTHR43547:SF2">
    <property type="entry name" value="HYBRID SIGNAL TRANSDUCTION HISTIDINE KINASE C"/>
    <property type="match status" value="1"/>
</dbReference>
<keyword evidence="9" id="KW-0805">Transcription regulation</keyword>
<organism evidence="18 19">
    <name type="scientific">Pedobacter chinensis</name>
    <dbReference type="NCBI Taxonomy" id="2282421"/>
    <lineage>
        <taxon>Bacteria</taxon>
        <taxon>Pseudomonadati</taxon>
        <taxon>Bacteroidota</taxon>
        <taxon>Sphingobacteriia</taxon>
        <taxon>Sphingobacteriales</taxon>
        <taxon>Sphingobacteriaceae</taxon>
        <taxon>Pedobacter</taxon>
    </lineage>
</organism>
<dbReference type="InterPro" id="IPR036097">
    <property type="entry name" value="HisK_dim/P_sf"/>
</dbReference>
<dbReference type="InterPro" id="IPR011110">
    <property type="entry name" value="Reg_prop"/>
</dbReference>
<dbReference type="Pfam" id="PF02518">
    <property type="entry name" value="HATPase_c"/>
    <property type="match status" value="1"/>
</dbReference>
<dbReference type="InterPro" id="IPR013783">
    <property type="entry name" value="Ig-like_fold"/>
</dbReference>
<dbReference type="SUPFAM" id="SSF47384">
    <property type="entry name" value="Homodimeric domain of signal transducing histidine kinase"/>
    <property type="match status" value="1"/>
</dbReference>
<dbReference type="Gene3D" id="3.40.50.2300">
    <property type="match status" value="1"/>
</dbReference>
<feature type="chain" id="PRO_5016629215" description="histidine kinase" evidence="14">
    <location>
        <begin position="21"/>
        <end position="1357"/>
    </location>
</feature>
<dbReference type="Gene3D" id="1.10.287.130">
    <property type="match status" value="1"/>
</dbReference>
<dbReference type="InterPro" id="IPR003594">
    <property type="entry name" value="HATPase_dom"/>
</dbReference>
<evidence type="ECO:0000256" key="13">
    <source>
        <dbReference type="SAM" id="Phobius"/>
    </source>
</evidence>
<keyword evidence="7" id="KW-0067">ATP-binding</keyword>
<evidence type="ECO:0000256" key="7">
    <source>
        <dbReference type="ARBA" id="ARBA00022840"/>
    </source>
</evidence>
<evidence type="ECO:0000256" key="2">
    <source>
        <dbReference type="ARBA" id="ARBA00012438"/>
    </source>
</evidence>
<dbReference type="Proteomes" id="UP000253961">
    <property type="component" value="Unassembled WGS sequence"/>
</dbReference>